<dbReference type="InterPro" id="IPR036866">
    <property type="entry name" value="RibonucZ/Hydroxyglut_hydro"/>
</dbReference>
<dbReference type="Gene3D" id="3.60.15.10">
    <property type="entry name" value="Ribonuclease Z/Hydroxyacylglutathione hydrolase-like"/>
    <property type="match status" value="1"/>
</dbReference>
<dbReference type="STRING" id="81479.RA876_05035"/>
<dbReference type="SUPFAM" id="SSF56281">
    <property type="entry name" value="Metallo-hydrolase/oxidoreductase"/>
    <property type="match status" value="1"/>
</dbReference>
<evidence type="ECO:0000313" key="3">
    <source>
        <dbReference type="Proteomes" id="UP000185911"/>
    </source>
</evidence>
<gene>
    <name evidence="2" type="ORF">BLL52_2152</name>
</gene>
<comment type="caution">
    <text evidence="2">The sequence shown here is derived from an EMBL/GenBank/DDBJ whole genome shotgun (WGS) entry which is preliminary data.</text>
</comment>
<protein>
    <submittedName>
        <fullName evidence="2">Putative Beta lactamase</fullName>
        <ecNumber evidence="2">3.5.2.6</ecNumber>
    </submittedName>
</protein>
<dbReference type="EC" id="3.5.2.6" evidence="2"/>
<dbReference type="EMBL" id="MSYM01000013">
    <property type="protein sequence ID" value="OLP05923.1"/>
    <property type="molecule type" value="Genomic_DNA"/>
</dbReference>
<dbReference type="Pfam" id="PF00753">
    <property type="entry name" value="Lactamase_B"/>
    <property type="match status" value="1"/>
</dbReference>
<dbReference type="Proteomes" id="UP000185911">
    <property type="component" value="Unassembled WGS sequence"/>
</dbReference>
<name>A0A1Q8YD43_9BURK</name>
<proteinExistence type="predicted"/>
<evidence type="ECO:0000259" key="1">
    <source>
        <dbReference type="Pfam" id="PF00753"/>
    </source>
</evidence>
<organism evidence="2 3">
    <name type="scientific">Rhodoferax antarcticus ANT.BR</name>
    <dbReference type="NCBI Taxonomy" id="1111071"/>
    <lineage>
        <taxon>Bacteria</taxon>
        <taxon>Pseudomonadati</taxon>
        <taxon>Pseudomonadota</taxon>
        <taxon>Betaproteobacteria</taxon>
        <taxon>Burkholderiales</taxon>
        <taxon>Comamonadaceae</taxon>
        <taxon>Rhodoferax</taxon>
    </lineage>
</organism>
<accession>A0A1Q8YD43</accession>
<reference evidence="2 3" key="1">
    <citation type="submission" date="2017-01" db="EMBL/GenBank/DDBJ databases">
        <title>Genome sequence of Rhodoferax antarcticus ANT.BR, a psychrophilic purple nonsulfur bacterium from an Antarctic microbial mat.</title>
        <authorList>
            <person name="Baker J."/>
            <person name="Riester C."/>
            <person name="Skinner B."/>
            <person name="Newell A."/>
            <person name="Swingley W."/>
            <person name="Madigan M."/>
            <person name="Jung D."/>
            <person name="Asao M."/>
            <person name="Chen M."/>
            <person name="Loughlin P."/>
            <person name="Pan H."/>
            <person name="Lin S."/>
            <person name="Li N."/>
            <person name="Shaw J."/>
            <person name="Prado M."/>
            <person name="Sherman C."/>
            <person name="Li X."/>
            <person name="Tang J."/>
            <person name="Blankenship R."/>
            <person name="Zhao T."/>
            <person name="Touchman J."/>
            <person name="Sattley M."/>
        </authorList>
    </citation>
    <scope>NUCLEOTIDE SEQUENCE [LARGE SCALE GENOMIC DNA]</scope>
    <source>
        <strain evidence="2 3">ANT.BR</strain>
    </source>
</reference>
<dbReference type="AlphaFoldDB" id="A0A1Q8YD43"/>
<evidence type="ECO:0000313" key="2">
    <source>
        <dbReference type="EMBL" id="OLP05923.1"/>
    </source>
</evidence>
<feature type="domain" description="Metallo-beta-lactamase" evidence="1">
    <location>
        <begin position="2"/>
        <end position="149"/>
    </location>
</feature>
<dbReference type="GO" id="GO:0008800">
    <property type="term" value="F:beta-lactamase activity"/>
    <property type="evidence" value="ECO:0007669"/>
    <property type="project" value="UniProtKB-EC"/>
</dbReference>
<sequence length="211" mass="23742">MVVSHDHPEHFYGVQSFAGPGVEIIAHPNSVAVYNGENTTRRLEQRRQDLFPWVSEYTHLMLATRPAKISPTQNETFMPGRYSFTLIDGLGAHAPDDMMMRVQELGLLLAGDLFFTGRVPFVGEAGPNLWLKALDRRSETPPKVAIPGHGAVSYAPDKDLTLTRRYLTYLSEKMATAEANVQRPERRERQPAAKIAPTARGLNPVWRFERC</sequence>
<keyword evidence="2" id="KW-0378">Hydrolase</keyword>
<dbReference type="InterPro" id="IPR001279">
    <property type="entry name" value="Metallo-B-lactamas"/>
</dbReference>
<keyword evidence="3" id="KW-1185">Reference proteome</keyword>